<dbReference type="OrthoDB" id="2401965at2759"/>
<keyword evidence="6" id="KW-0346">Stress response</keyword>
<dbReference type="Gene3D" id="3.90.640.10">
    <property type="entry name" value="Actin, Chain A, domain 4"/>
    <property type="match status" value="1"/>
</dbReference>
<dbReference type="InterPro" id="IPR042050">
    <property type="entry name" value="BIP_NBD"/>
</dbReference>
<protein>
    <submittedName>
        <fullName evidence="6">Heat shock protein 70</fullName>
    </submittedName>
</protein>
<reference evidence="7" key="1">
    <citation type="journal article" date="2015" name="PLoS Genet.">
        <title>Genome Sequence and Transcriptome Analyses of Chrysochromulina tobin: Metabolic Tools for Enhanced Algal Fitness in the Prominent Order Prymnesiales (Haptophyceae).</title>
        <authorList>
            <person name="Hovde B.T."/>
            <person name="Deodato C.R."/>
            <person name="Hunsperger H.M."/>
            <person name="Ryken S.A."/>
            <person name="Yost W."/>
            <person name="Jha R.K."/>
            <person name="Patterson J."/>
            <person name="Monnat R.J. Jr."/>
            <person name="Barlow S.B."/>
            <person name="Starkenburg S.R."/>
            <person name="Cattolico R.A."/>
        </authorList>
    </citation>
    <scope>NUCLEOTIDE SEQUENCE</scope>
    <source>
        <strain evidence="7">CCMP291</strain>
    </source>
</reference>
<evidence type="ECO:0000256" key="2">
    <source>
        <dbReference type="ARBA" id="ARBA00022741"/>
    </source>
</evidence>
<dbReference type="CDD" id="cd10241">
    <property type="entry name" value="ASKHA_NBD_HSP70_BiP"/>
    <property type="match status" value="1"/>
</dbReference>
<name>A0A0M0JFI4_9EUKA</name>
<keyword evidence="3" id="KW-0256">Endoplasmic reticulum</keyword>
<dbReference type="InterPro" id="IPR029048">
    <property type="entry name" value="HSP70_C_sf"/>
</dbReference>
<proteinExistence type="inferred from homology"/>
<dbReference type="FunFam" id="3.30.420.40:FF:000026">
    <property type="entry name" value="Heat shock protein 70"/>
    <property type="match status" value="1"/>
</dbReference>
<dbReference type="GO" id="GO:0140662">
    <property type="term" value="F:ATP-dependent protein folding chaperone"/>
    <property type="evidence" value="ECO:0007669"/>
    <property type="project" value="InterPro"/>
</dbReference>
<evidence type="ECO:0000256" key="4">
    <source>
        <dbReference type="ARBA" id="ARBA00022840"/>
    </source>
</evidence>
<dbReference type="InterPro" id="IPR018181">
    <property type="entry name" value="Heat_shock_70_CS"/>
</dbReference>
<keyword evidence="7" id="KW-1185">Reference proteome</keyword>
<dbReference type="AlphaFoldDB" id="A0A0M0JFI4"/>
<sequence length="633" mass="68550">MGPVVGVDLGTTYSCVAIFQNGAVEIIANDQGNRVTPSYVAFTDSERLVGDAAKTQAALNPANTIYDTKRLIGRQFTDPLVQKDMKLWPFKVVPDSSGKPLIQVTVDGAKKSLTPQEVSSMVLGKMRDTAEAYLGKEVKNMVVTVPAYFNDAQRQATKDAGAIAGLNVLRILNEPTAAAIAFGLDRSHAAETVLVFDLGGGTFDVSLLSIDSGVFEVLATAGDTHLGGEDLDARLIQHLIGIVKKKYPGKDPTTSPAAVQKLRREAERAKRALSTKTEVRVEIEGLLPGVDLSEMVTRAKFEELCADLFRQTLLPVEKVLEDAAISKSDVSEVVLVGGSTRIPKVRSMLKRFFNGKEPNTSINPDEAVAFGAAVQAGVLSGERDKKIQDLLLLDVAPLTLGIETTGGVMAAIIPRNTVIPTSKTKRYTTAEDGQVAVTNKVFEGERPLSQDNRLLGTFELSGFPAMPRGEAQIDVTFDLDANGILSVSAREVTSGTEAKITIQNADRLSPEDVERMVNEAASYKDADAQALGRVEARVRLEQYVHACRKLLKDVELRNRMLEEDVLSATSDLDTVDAWLDDSGDHSAAEYDERLAELRDNSVGPVFERYDVVGQLHRARVGLLRVAAWRTVCA</sequence>
<dbReference type="InterPro" id="IPR043129">
    <property type="entry name" value="ATPase_NBD"/>
</dbReference>
<dbReference type="PROSITE" id="PS00329">
    <property type="entry name" value="HSP70_2"/>
    <property type="match status" value="1"/>
</dbReference>
<dbReference type="PROSITE" id="PS01036">
    <property type="entry name" value="HSP70_3"/>
    <property type="match status" value="1"/>
</dbReference>
<accession>A0A0M0JFI4</accession>
<dbReference type="FunFam" id="2.60.34.10:FF:000023">
    <property type="entry name" value="70 kDa heat shock cognate protein"/>
    <property type="match status" value="1"/>
</dbReference>
<comment type="similarity">
    <text evidence="1 5">Belongs to the heat shock protein 70 family.</text>
</comment>
<organism evidence="6 7">
    <name type="scientific">Chrysochromulina tobinii</name>
    <dbReference type="NCBI Taxonomy" id="1460289"/>
    <lineage>
        <taxon>Eukaryota</taxon>
        <taxon>Haptista</taxon>
        <taxon>Haptophyta</taxon>
        <taxon>Prymnesiophyceae</taxon>
        <taxon>Prymnesiales</taxon>
        <taxon>Chrysochromulinaceae</taxon>
        <taxon>Chrysochromulina</taxon>
    </lineage>
</organism>
<dbReference type="FunFam" id="3.30.30.30:FF:000001">
    <property type="entry name" value="heat shock 70 kDa protein-like"/>
    <property type="match status" value="1"/>
</dbReference>
<dbReference type="InterPro" id="IPR013126">
    <property type="entry name" value="Hsp_70_fam"/>
</dbReference>
<dbReference type="SUPFAM" id="SSF53067">
    <property type="entry name" value="Actin-like ATPase domain"/>
    <property type="match status" value="2"/>
</dbReference>
<keyword evidence="4 5" id="KW-0067">ATP-binding</keyword>
<keyword evidence="2 5" id="KW-0547">Nucleotide-binding</keyword>
<dbReference type="SUPFAM" id="SSF100920">
    <property type="entry name" value="Heat shock protein 70kD (HSP70), peptide-binding domain"/>
    <property type="match status" value="1"/>
</dbReference>
<dbReference type="SUPFAM" id="SSF100934">
    <property type="entry name" value="Heat shock protein 70kD (HSP70), C-terminal subdomain"/>
    <property type="match status" value="1"/>
</dbReference>
<evidence type="ECO:0000256" key="5">
    <source>
        <dbReference type="RuleBase" id="RU003322"/>
    </source>
</evidence>
<evidence type="ECO:0000313" key="6">
    <source>
        <dbReference type="EMBL" id="KOO25356.1"/>
    </source>
</evidence>
<evidence type="ECO:0000256" key="1">
    <source>
        <dbReference type="ARBA" id="ARBA00007381"/>
    </source>
</evidence>
<dbReference type="GO" id="GO:0005524">
    <property type="term" value="F:ATP binding"/>
    <property type="evidence" value="ECO:0007669"/>
    <property type="project" value="UniProtKB-KW"/>
</dbReference>
<dbReference type="PROSITE" id="PS00297">
    <property type="entry name" value="HSP70_1"/>
    <property type="match status" value="1"/>
</dbReference>
<dbReference type="PRINTS" id="PR00301">
    <property type="entry name" value="HEATSHOCK70"/>
</dbReference>
<dbReference type="InterPro" id="IPR029047">
    <property type="entry name" value="HSP70_peptide-bd_sf"/>
</dbReference>
<dbReference type="Pfam" id="PF00012">
    <property type="entry name" value="HSP70"/>
    <property type="match status" value="1"/>
</dbReference>
<dbReference type="Gene3D" id="3.30.420.40">
    <property type="match status" value="2"/>
</dbReference>
<dbReference type="Proteomes" id="UP000037460">
    <property type="component" value="Unassembled WGS sequence"/>
</dbReference>
<evidence type="ECO:0000256" key="3">
    <source>
        <dbReference type="ARBA" id="ARBA00022824"/>
    </source>
</evidence>
<gene>
    <name evidence="6" type="ORF">Ctob_011539</name>
</gene>
<dbReference type="NCBIfam" id="NF001413">
    <property type="entry name" value="PRK00290.1"/>
    <property type="match status" value="1"/>
</dbReference>
<dbReference type="EMBL" id="JWZX01002986">
    <property type="protein sequence ID" value="KOO25356.1"/>
    <property type="molecule type" value="Genomic_DNA"/>
</dbReference>
<dbReference type="Gene3D" id="3.30.30.30">
    <property type="match status" value="1"/>
</dbReference>
<dbReference type="Gene3D" id="2.60.34.10">
    <property type="entry name" value="Substrate Binding Domain Of DNAk, Chain A, domain 1"/>
    <property type="match status" value="1"/>
</dbReference>
<dbReference type="FunFam" id="3.90.640.10:FF:000002">
    <property type="entry name" value="Heat shock 70 kDa"/>
    <property type="match status" value="1"/>
</dbReference>
<dbReference type="PANTHER" id="PTHR19375">
    <property type="entry name" value="HEAT SHOCK PROTEIN 70KDA"/>
    <property type="match status" value="1"/>
</dbReference>
<comment type="caution">
    <text evidence="6">The sequence shown here is derived from an EMBL/GenBank/DDBJ whole genome shotgun (WGS) entry which is preliminary data.</text>
</comment>
<evidence type="ECO:0000313" key="7">
    <source>
        <dbReference type="Proteomes" id="UP000037460"/>
    </source>
</evidence>